<dbReference type="SUPFAM" id="SSF53474">
    <property type="entry name" value="alpha/beta-Hydrolases"/>
    <property type="match status" value="1"/>
</dbReference>
<dbReference type="PANTHER" id="PTHR43798">
    <property type="entry name" value="MONOACYLGLYCEROL LIPASE"/>
    <property type="match status" value="1"/>
</dbReference>
<dbReference type="PANTHER" id="PTHR43798:SF33">
    <property type="entry name" value="HYDROLASE, PUTATIVE (AFU_ORTHOLOGUE AFUA_2G14860)-RELATED"/>
    <property type="match status" value="1"/>
</dbReference>
<dbReference type="InterPro" id="IPR050266">
    <property type="entry name" value="AB_hydrolase_sf"/>
</dbReference>
<dbReference type="InterPro" id="IPR029058">
    <property type="entry name" value="AB_hydrolase_fold"/>
</dbReference>
<evidence type="ECO:0000259" key="1">
    <source>
        <dbReference type="Pfam" id="PF00561"/>
    </source>
</evidence>
<evidence type="ECO:0000313" key="2">
    <source>
        <dbReference type="EMBL" id="MEI4273375.1"/>
    </source>
</evidence>
<feature type="domain" description="AB hydrolase-1" evidence="1">
    <location>
        <begin position="25"/>
        <end position="156"/>
    </location>
</feature>
<organism evidence="2 3">
    <name type="scientific">Klenkia sesuvii</name>
    <dbReference type="NCBI Taxonomy" id="3103137"/>
    <lineage>
        <taxon>Bacteria</taxon>
        <taxon>Bacillati</taxon>
        <taxon>Actinomycetota</taxon>
        <taxon>Actinomycetes</taxon>
        <taxon>Geodermatophilales</taxon>
        <taxon>Geodermatophilaceae</taxon>
        <taxon>Klenkia</taxon>
    </lineage>
</organism>
<dbReference type="InterPro" id="IPR000073">
    <property type="entry name" value="AB_hydrolase_1"/>
</dbReference>
<gene>
    <name evidence="2" type="ORF">TEK04_16765</name>
</gene>
<name>A0ABU8DXE7_9ACTN</name>
<evidence type="ECO:0000313" key="3">
    <source>
        <dbReference type="Proteomes" id="UP001361570"/>
    </source>
</evidence>
<dbReference type="Proteomes" id="UP001361570">
    <property type="component" value="Unassembled WGS sequence"/>
</dbReference>
<dbReference type="RefSeq" id="WP_336405496.1">
    <property type="nucleotide sequence ID" value="NZ_JBAPLU010000020.1"/>
</dbReference>
<dbReference type="Pfam" id="PF00561">
    <property type="entry name" value="Abhydrolase_1"/>
    <property type="match status" value="1"/>
</dbReference>
<comment type="caution">
    <text evidence="2">The sequence shown here is derived from an EMBL/GenBank/DDBJ whole genome shotgun (WGS) entry which is preliminary data.</text>
</comment>
<proteinExistence type="predicted"/>
<reference evidence="2 3" key="1">
    <citation type="submission" date="2024-03" db="EMBL/GenBank/DDBJ databases">
        <title>Draft genome sequence of Klenkia sp. LSe6-5.</title>
        <authorList>
            <person name="Duangmal K."/>
            <person name="Chantavorakit T."/>
        </authorList>
    </citation>
    <scope>NUCLEOTIDE SEQUENCE [LARGE SCALE GENOMIC DNA]</scope>
    <source>
        <strain evidence="2 3">LSe6-5</strain>
    </source>
</reference>
<keyword evidence="2" id="KW-0378">Hydrolase</keyword>
<sequence>MTHPTTHTLDAPGATLSYEVHGSGPVLLMVGHPMTADGFRALADQFPDRTVVLHDPRGTGGSPMPDPTQPPDVDVLAEDLSRVLAAVGQGPADVFGSSGGAITALALAAAHPDQVRTVVAHEPPLVEHLADADAVRAQLAEVAATHREHGAGAAMGAFAAVAGFALPEPAPDAPPPPAPSEADQRAMARMLLGIESVCTYRLDAAALPPGRVRIGVGAWSGEQVLTGRTSRAEAAHVGVPLVEFPGGHGGFVTEQGGDAVAFAAVLRGLLE</sequence>
<dbReference type="EMBL" id="JBAPLU010000020">
    <property type="protein sequence ID" value="MEI4273375.1"/>
    <property type="molecule type" value="Genomic_DNA"/>
</dbReference>
<dbReference type="GO" id="GO:0016787">
    <property type="term" value="F:hydrolase activity"/>
    <property type="evidence" value="ECO:0007669"/>
    <property type="project" value="UniProtKB-KW"/>
</dbReference>
<dbReference type="Gene3D" id="3.40.50.1820">
    <property type="entry name" value="alpha/beta hydrolase"/>
    <property type="match status" value="1"/>
</dbReference>
<protein>
    <submittedName>
        <fullName evidence="2">Alpha/beta hydrolase</fullName>
    </submittedName>
</protein>
<accession>A0ABU8DXE7</accession>
<keyword evidence="3" id="KW-1185">Reference proteome</keyword>